<dbReference type="InterPro" id="IPR051259">
    <property type="entry name" value="rRNA_Methyltransferase"/>
</dbReference>
<gene>
    <name evidence="4" type="ORF">ACHAXA_002081</name>
</gene>
<evidence type="ECO:0000259" key="3">
    <source>
        <dbReference type="Pfam" id="PF00588"/>
    </source>
</evidence>
<reference evidence="4 5" key="1">
    <citation type="submission" date="2024-10" db="EMBL/GenBank/DDBJ databases">
        <title>Updated reference genomes for cyclostephanoid diatoms.</title>
        <authorList>
            <person name="Roberts W.R."/>
            <person name="Alverson A.J."/>
        </authorList>
    </citation>
    <scope>NUCLEOTIDE SEQUENCE [LARGE SCALE GENOMIC DNA]</scope>
    <source>
        <strain evidence="4 5">AJA228-03</strain>
    </source>
</reference>
<feature type="domain" description="tRNA/rRNA methyltransferase SpoU type" evidence="3">
    <location>
        <begin position="11"/>
        <end position="73"/>
    </location>
</feature>
<dbReference type="AlphaFoldDB" id="A0ABD3SSI4"/>
<keyword evidence="2" id="KW-0808">Transferase</keyword>
<dbReference type="PANTHER" id="PTHR43191">
    <property type="entry name" value="RRNA METHYLTRANSFERASE 3"/>
    <property type="match status" value="1"/>
</dbReference>
<evidence type="ECO:0000256" key="1">
    <source>
        <dbReference type="ARBA" id="ARBA00022603"/>
    </source>
</evidence>
<evidence type="ECO:0000313" key="5">
    <source>
        <dbReference type="Proteomes" id="UP001530377"/>
    </source>
</evidence>
<evidence type="ECO:0000256" key="2">
    <source>
        <dbReference type="ARBA" id="ARBA00022679"/>
    </source>
</evidence>
<dbReference type="GO" id="GO:0032259">
    <property type="term" value="P:methylation"/>
    <property type="evidence" value="ECO:0007669"/>
    <property type="project" value="UniProtKB-KW"/>
</dbReference>
<dbReference type="InterPro" id="IPR029026">
    <property type="entry name" value="tRNA_m1G_MTases_N"/>
</dbReference>
<comment type="caution">
    <text evidence="4">The sequence shown here is derived from an EMBL/GenBank/DDBJ whole genome shotgun (WGS) entry which is preliminary data.</text>
</comment>
<organism evidence="4 5">
    <name type="scientific">Cyclostephanos tholiformis</name>
    <dbReference type="NCBI Taxonomy" id="382380"/>
    <lineage>
        <taxon>Eukaryota</taxon>
        <taxon>Sar</taxon>
        <taxon>Stramenopiles</taxon>
        <taxon>Ochrophyta</taxon>
        <taxon>Bacillariophyta</taxon>
        <taxon>Coscinodiscophyceae</taxon>
        <taxon>Thalassiosirophycidae</taxon>
        <taxon>Stephanodiscales</taxon>
        <taxon>Stephanodiscaceae</taxon>
        <taxon>Cyclostephanos</taxon>
    </lineage>
</organism>
<accession>A0ABD3SSI4</accession>
<dbReference type="InterPro" id="IPR029028">
    <property type="entry name" value="Alpha/beta_knot_MTases"/>
</dbReference>
<dbReference type="Proteomes" id="UP001530377">
    <property type="component" value="Unassembled WGS sequence"/>
</dbReference>
<dbReference type="SUPFAM" id="SSF75217">
    <property type="entry name" value="alpha/beta knot"/>
    <property type="match status" value="1"/>
</dbReference>
<sequence>MEDAGDSASLAYHDVDFTRSGGGAAIILGREGEGLRSEVRDAVKSGKISTVHVPMAPDTESLNAGVAGSVIMFERMRQLFSSREERNVQPE</sequence>
<dbReference type="GO" id="GO:0008168">
    <property type="term" value="F:methyltransferase activity"/>
    <property type="evidence" value="ECO:0007669"/>
    <property type="project" value="UniProtKB-KW"/>
</dbReference>
<name>A0ABD3SSI4_9STRA</name>
<protein>
    <recommendedName>
        <fullName evidence="3">tRNA/rRNA methyltransferase SpoU type domain-containing protein</fullName>
    </recommendedName>
</protein>
<keyword evidence="1" id="KW-0489">Methyltransferase</keyword>
<proteinExistence type="predicted"/>
<dbReference type="Gene3D" id="3.40.1280.10">
    <property type="match status" value="1"/>
</dbReference>
<dbReference type="PANTHER" id="PTHR43191:SF2">
    <property type="entry name" value="RRNA METHYLTRANSFERASE 3, MITOCHONDRIAL"/>
    <property type="match status" value="1"/>
</dbReference>
<dbReference type="InterPro" id="IPR001537">
    <property type="entry name" value="SpoU_MeTrfase"/>
</dbReference>
<evidence type="ECO:0000313" key="4">
    <source>
        <dbReference type="EMBL" id="KAL3827584.1"/>
    </source>
</evidence>
<dbReference type="Pfam" id="PF00588">
    <property type="entry name" value="SpoU_methylase"/>
    <property type="match status" value="1"/>
</dbReference>
<dbReference type="EMBL" id="JALLPB020000002">
    <property type="protein sequence ID" value="KAL3827584.1"/>
    <property type="molecule type" value="Genomic_DNA"/>
</dbReference>
<keyword evidence="5" id="KW-1185">Reference proteome</keyword>